<dbReference type="PANTHER" id="PTHR45929">
    <property type="entry name" value="JAK PATHWAY SIGNAL TRANSDUCTION ADAPTOR MOLECULE"/>
    <property type="match status" value="1"/>
</dbReference>
<dbReference type="STRING" id="188477.A0A433TB96"/>
<feature type="domain" description="SH3" evidence="4">
    <location>
        <begin position="74"/>
        <end position="133"/>
    </location>
</feature>
<dbReference type="Proteomes" id="UP000271974">
    <property type="component" value="Unassembled WGS sequence"/>
</dbReference>
<feature type="domain" description="SH3" evidence="4">
    <location>
        <begin position="1"/>
        <end position="54"/>
    </location>
</feature>
<dbReference type="PRINTS" id="PR00499">
    <property type="entry name" value="P67PHOX"/>
</dbReference>
<feature type="region of interest" description="Disordered" evidence="3">
    <location>
        <begin position="55"/>
        <end position="78"/>
    </location>
</feature>
<evidence type="ECO:0000256" key="2">
    <source>
        <dbReference type="PROSITE-ProRule" id="PRU00192"/>
    </source>
</evidence>
<keyword evidence="6" id="KW-1185">Reference proteome</keyword>
<protein>
    <recommendedName>
        <fullName evidence="4">SH3 domain-containing protein</fullName>
    </recommendedName>
</protein>
<dbReference type="OrthoDB" id="27823at2759"/>
<evidence type="ECO:0000259" key="4">
    <source>
        <dbReference type="PROSITE" id="PS50002"/>
    </source>
</evidence>
<dbReference type="Pfam" id="PF00018">
    <property type="entry name" value="SH3_1"/>
    <property type="match status" value="1"/>
</dbReference>
<dbReference type="InterPro" id="IPR001452">
    <property type="entry name" value="SH3_domain"/>
</dbReference>
<dbReference type="InterPro" id="IPR050670">
    <property type="entry name" value="STAM"/>
</dbReference>
<comment type="caution">
    <text evidence="5">The sequence shown here is derived from an EMBL/GenBank/DDBJ whole genome shotgun (WGS) entry which is preliminary data.</text>
</comment>
<dbReference type="Pfam" id="PF14604">
    <property type="entry name" value="SH3_9"/>
    <property type="match status" value="1"/>
</dbReference>
<reference evidence="5 6" key="1">
    <citation type="submission" date="2019-01" db="EMBL/GenBank/DDBJ databases">
        <title>A draft genome assembly of the solar-powered sea slug Elysia chlorotica.</title>
        <authorList>
            <person name="Cai H."/>
            <person name="Li Q."/>
            <person name="Fang X."/>
            <person name="Li J."/>
            <person name="Curtis N.E."/>
            <person name="Altenburger A."/>
            <person name="Shibata T."/>
            <person name="Feng M."/>
            <person name="Maeda T."/>
            <person name="Schwartz J.A."/>
            <person name="Shigenobu S."/>
            <person name="Lundholm N."/>
            <person name="Nishiyama T."/>
            <person name="Yang H."/>
            <person name="Hasebe M."/>
            <person name="Li S."/>
            <person name="Pierce S.K."/>
            <person name="Wang J."/>
        </authorList>
    </citation>
    <scope>NUCLEOTIDE SEQUENCE [LARGE SCALE GENOMIC DNA]</scope>
    <source>
        <strain evidence="5">EC2010</strain>
        <tissue evidence="5">Whole organism of an adult</tissue>
    </source>
</reference>
<dbReference type="Gene3D" id="2.30.30.40">
    <property type="entry name" value="SH3 Domains"/>
    <property type="match status" value="2"/>
</dbReference>
<keyword evidence="1 2" id="KW-0728">SH3 domain</keyword>
<gene>
    <name evidence="5" type="ORF">EGW08_013372</name>
</gene>
<evidence type="ECO:0000256" key="3">
    <source>
        <dbReference type="SAM" id="MobiDB-lite"/>
    </source>
</evidence>
<dbReference type="CDD" id="cd00174">
    <property type="entry name" value="SH3"/>
    <property type="match status" value="1"/>
</dbReference>
<dbReference type="SMART" id="SM00326">
    <property type="entry name" value="SH3"/>
    <property type="match status" value="2"/>
</dbReference>
<dbReference type="SUPFAM" id="SSF50044">
    <property type="entry name" value="SH3-domain"/>
    <property type="match status" value="2"/>
</dbReference>
<dbReference type="PANTHER" id="PTHR45929:SF7">
    <property type="entry name" value="LAS SEVENTEEN-BINDING PROTEIN 1"/>
    <property type="match status" value="1"/>
</dbReference>
<dbReference type="PROSITE" id="PS50002">
    <property type="entry name" value="SH3"/>
    <property type="match status" value="2"/>
</dbReference>
<dbReference type="EMBL" id="RQTK01000485">
    <property type="protein sequence ID" value="RUS78867.1"/>
    <property type="molecule type" value="Genomic_DNA"/>
</dbReference>
<evidence type="ECO:0000313" key="6">
    <source>
        <dbReference type="Proteomes" id="UP000271974"/>
    </source>
</evidence>
<feature type="non-terminal residue" evidence="5">
    <location>
        <position position="135"/>
    </location>
</feature>
<dbReference type="InterPro" id="IPR036028">
    <property type="entry name" value="SH3-like_dom_sf"/>
</dbReference>
<accession>A0A433TB96</accession>
<organism evidence="5 6">
    <name type="scientific">Elysia chlorotica</name>
    <name type="common">Eastern emerald elysia</name>
    <name type="synonym">Sea slug</name>
    <dbReference type="NCBI Taxonomy" id="188477"/>
    <lineage>
        <taxon>Eukaryota</taxon>
        <taxon>Metazoa</taxon>
        <taxon>Spiralia</taxon>
        <taxon>Lophotrochozoa</taxon>
        <taxon>Mollusca</taxon>
        <taxon>Gastropoda</taxon>
        <taxon>Heterobranchia</taxon>
        <taxon>Euthyneura</taxon>
        <taxon>Panpulmonata</taxon>
        <taxon>Sacoglossa</taxon>
        <taxon>Placobranchoidea</taxon>
        <taxon>Plakobranchidae</taxon>
        <taxon>Elysia</taxon>
    </lineage>
</organism>
<proteinExistence type="predicted"/>
<dbReference type="PRINTS" id="PR00452">
    <property type="entry name" value="SH3DOMAIN"/>
</dbReference>
<name>A0A433TB96_ELYCH</name>
<evidence type="ECO:0000313" key="5">
    <source>
        <dbReference type="EMBL" id="RUS78867.1"/>
    </source>
</evidence>
<sequence length="135" mass="14848">FFSFCPEGDEDSELALEEGDVVRLVERVGDEWLRGELKGRQGIFPASFVEIIEDLPPGEETSPALSDPPGKTSKSDSTVKALYDFEDPPLGDLPFKEGDMIDVVEFIGEDWGRGLLNGKEGLFPLSFVAELEEVP</sequence>
<dbReference type="AlphaFoldDB" id="A0A433TB96"/>
<evidence type="ECO:0000256" key="1">
    <source>
        <dbReference type="ARBA" id="ARBA00022443"/>
    </source>
</evidence>
<feature type="non-terminal residue" evidence="5">
    <location>
        <position position="1"/>
    </location>
</feature>